<comment type="caution">
    <text evidence="7">The sequence shown here is derived from an EMBL/GenBank/DDBJ whole genome shotgun (WGS) entry which is preliminary data.</text>
</comment>
<dbReference type="InterPro" id="IPR036864">
    <property type="entry name" value="Zn2-C6_fun-type_DNA-bd_sf"/>
</dbReference>
<evidence type="ECO:0000256" key="1">
    <source>
        <dbReference type="ARBA" id="ARBA00004123"/>
    </source>
</evidence>
<evidence type="ECO:0000313" key="7">
    <source>
        <dbReference type="EMBL" id="ORY53538.1"/>
    </source>
</evidence>
<keyword evidence="3" id="KW-0805">Transcription regulation</keyword>
<keyword evidence="2" id="KW-0479">Metal-binding</keyword>
<gene>
    <name evidence="7" type="ORF">BCR33DRAFT_760954</name>
</gene>
<protein>
    <recommendedName>
        <fullName evidence="6">Zn(2)-C6 fungal-type domain-containing protein</fullName>
    </recommendedName>
</protein>
<dbReference type="AlphaFoldDB" id="A0A1Y2D2M0"/>
<evidence type="ECO:0000313" key="8">
    <source>
        <dbReference type="Proteomes" id="UP000193642"/>
    </source>
</evidence>
<reference evidence="7 8" key="1">
    <citation type="submission" date="2016-07" db="EMBL/GenBank/DDBJ databases">
        <title>Pervasive Adenine N6-methylation of Active Genes in Fungi.</title>
        <authorList>
            <consortium name="DOE Joint Genome Institute"/>
            <person name="Mondo S.J."/>
            <person name="Dannebaum R.O."/>
            <person name="Kuo R.C."/>
            <person name="Labutti K."/>
            <person name="Haridas S."/>
            <person name="Kuo A."/>
            <person name="Salamov A."/>
            <person name="Ahrendt S.R."/>
            <person name="Lipzen A."/>
            <person name="Sullivan W."/>
            <person name="Andreopoulos W.B."/>
            <person name="Clum A."/>
            <person name="Lindquist E."/>
            <person name="Daum C."/>
            <person name="Ramamoorthy G.K."/>
            <person name="Gryganskyi A."/>
            <person name="Culley D."/>
            <person name="Magnuson J.K."/>
            <person name="James T.Y."/>
            <person name="O'Malley M.A."/>
            <person name="Stajich J.E."/>
            <person name="Spatafora J.W."/>
            <person name="Visel A."/>
            <person name="Grigoriev I.V."/>
        </authorList>
    </citation>
    <scope>NUCLEOTIDE SEQUENCE [LARGE SCALE GENOMIC DNA]</scope>
    <source>
        <strain evidence="7 8">JEL800</strain>
    </source>
</reference>
<sequence>MPHHFHAAREACTRCHNQKKKCIAVPDTSFCDRCQRLGVSDLCDIGQSEPIPILTKPTACSRCRRQRKKCVMGPLACERCVRLGVERECIRPDNNYSVVDLSQSDEPDLVPPALIPAAPIPLLPVQNLQSMEEIINVDGTTTSKSSSPSHYHARSSLSPSLLHHFMDAMESPIVDSKNSDWSMEDADLMPTFSDWLLVYNYLTNNGTEFPVSAEFDAERLLQNYFQKCAVLRLILCCWAVTFSHNPGEEVNSAMYFSRARKALLRSDLSPSADLVKAYSMIYSHALYRDQPAIGRPFLRNAMEMILELKLDEDPDTLPWLNHLSIREKEELRRVFYICYYYYCLELSTSPDAFHLPVSGHKVNQPIQIYDPNPIFVQLNTMKWVSELRNVIGSAKQLFSSPPPSIPHLLNPTTTSHLQNRLLSIQSSIPPEFIWHFTSPFQITLLEIPTLIAQVRTLQDYLKEINTLYYSTISVLTRPILFLTTIPPPRFTPSQQTTITAASTRCIESAWRFSAVWVFLEYMSTGPGSTLLVDSERGFFGNKGLLYPVWECCIVFWFVACKMDPAWRAQIYGNGDDGEAVRRMKGMVGKLKDGKAGGAAVPIVDGIEGMIFEMEECLSGIRRGVTVNAGETGLELGMKVMTIGGTRVDEDSPISEPYCFLGLLGFEIGNNIRWKGRKEESWRLFWKLNS</sequence>
<evidence type="ECO:0000256" key="3">
    <source>
        <dbReference type="ARBA" id="ARBA00023015"/>
    </source>
</evidence>
<dbReference type="OrthoDB" id="4132249at2759"/>
<accession>A0A1Y2D2M0</accession>
<dbReference type="GO" id="GO:0005634">
    <property type="term" value="C:nucleus"/>
    <property type="evidence" value="ECO:0007669"/>
    <property type="project" value="UniProtKB-SubCell"/>
</dbReference>
<dbReference type="PROSITE" id="PS00463">
    <property type="entry name" value="ZN2_CY6_FUNGAL_1"/>
    <property type="match status" value="1"/>
</dbReference>
<feature type="domain" description="Zn(2)-C6 fungal-type" evidence="6">
    <location>
        <begin position="59"/>
        <end position="91"/>
    </location>
</feature>
<dbReference type="PROSITE" id="PS50048">
    <property type="entry name" value="ZN2_CY6_FUNGAL_2"/>
    <property type="match status" value="1"/>
</dbReference>
<organism evidence="7 8">
    <name type="scientific">Rhizoclosmatium globosum</name>
    <dbReference type="NCBI Taxonomy" id="329046"/>
    <lineage>
        <taxon>Eukaryota</taxon>
        <taxon>Fungi</taxon>
        <taxon>Fungi incertae sedis</taxon>
        <taxon>Chytridiomycota</taxon>
        <taxon>Chytridiomycota incertae sedis</taxon>
        <taxon>Chytridiomycetes</taxon>
        <taxon>Chytridiales</taxon>
        <taxon>Chytriomycetaceae</taxon>
        <taxon>Rhizoclosmatium</taxon>
    </lineage>
</organism>
<dbReference type="PANTHER" id="PTHR47338:SF5">
    <property type="entry name" value="ZN(II)2CYS6 TRANSCRIPTION FACTOR (EUROFUNG)"/>
    <property type="match status" value="1"/>
</dbReference>
<evidence type="ECO:0000256" key="2">
    <source>
        <dbReference type="ARBA" id="ARBA00022723"/>
    </source>
</evidence>
<proteinExistence type="predicted"/>
<dbReference type="SMART" id="SM00066">
    <property type="entry name" value="GAL4"/>
    <property type="match status" value="2"/>
</dbReference>
<dbReference type="SUPFAM" id="SSF57701">
    <property type="entry name" value="Zn2/Cys6 DNA-binding domain"/>
    <property type="match status" value="1"/>
</dbReference>
<evidence type="ECO:0000256" key="5">
    <source>
        <dbReference type="ARBA" id="ARBA00023242"/>
    </source>
</evidence>
<keyword evidence="8" id="KW-1185">Reference proteome</keyword>
<dbReference type="Proteomes" id="UP000193642">
    <property type="component" value="Unassembled WGS sequence"/>
</dbReference>
<dbReference type="CDD" id="cd00067">
    <property type="entry name" value="GAL4"/>
    <property type="match status" value="2"/>
</dbReference>
<dbReference type="InterPro" id="IPR001138">
    <property type="entry name" value="Zn2Cys6_DnaBD"/>
</dbReference>
<name>A0A1Y2D2M0_9FUNG</name>
<dbReference type="GO" id="GO:0008270">
    <property type="term" value="F:zinc ion binding"/>
    <property type="evidence" value="ECO:0007669"/>
    <property type="project" value="InterPro"/>
</dbReference>
<keyword evidence="4" id="KW-0804">Transcription</keyword>
<dbReference type="EMBL" id="MCGO01000001">
    <property type="protein sequence ID" value="ORY53538.1"/>
    <property type="molecule type" value="Genomic_DNA"/>
</dbReference>
<evidence type="ECO:0000259" key="6">
    <source>
        <dbReference type="PROSITE" id="PS50048"/>
    </source>
</evidence>
<comment type="subcellular location">
    <subcellularLocation>
        <location evidence="1">Nucleus</location>
    </subcellularLocation>
</comment>
<dbReference type="InterPro" id="IPR050815">
    <property type="entry name" value="TF_fung"/>
</dbReference>
<evidence type="ECO:0000256" key="4">
    <source>
        <dbReference type="ARBA" id="ARBA00023163"/>
    </source>
</evidence>
<dbReference type="CDD" id="cd12148">
    <property type="entry name" value="fungal_TF_MHR"/>
    <property type="match status" value="1"/>
</dbReference>
<keyword evidence="5" id="KW-0539">Nucleus</keyword>
<dbReference type="PANTHER" id="PTHR47338">
    <property type="entry name" value="ZN(II)2CYS6 TRANSCRIPTION FACTOR (EUROFUNG)-RELATED"/>
    <property type="match status" value="1"/>
</dbReference>
<dbReference type="GO" id="GO:0000981">
    <property type="term" value="F:DNA-binding transcription factor activity, RNA polymerase II-specific"/>
    <property type="evidence" value="ECO:0007669"/>
    <property type="project" value="InterPro"/>
</dbReference>